<reference evidence="6" key="1">
    <citation type="submission" date="2022-12" db="EMBL/GenBank/DDBJ databases">
        <title>Draft genome assemblies for two species of Escallonia (Escalloniales).</title>
        <authorList>
            <person name="Chanderbali A."/>
            <person name="Dervinis C."/>
            <person name="Anghel I."/>
            <person name="Soltis D."/>
            <person name="Soltis P."/>
            <person name="Zapata F."/>
        </authorList>
    </citation>
    <scope>NUCLEOTIDE SEQUENCE</scope>
    <source>
        <strain evidence="6">UCBG64.0493</strain>
        <tissue evidence="6">Leaf</tissue>
    </source>
</reference>
<dbReference type="InterPro" id="IPR035979">
    <property type="entry name" value="RBD_domain_sf"/>
</dbReference>
<dbReference type="AlphaFoldDB" id="A0AA89BNG7"/>
<dbReference type="EMBL" id="JAVXUP010000109">
    <property type="protein sequence ID" value="KAK3037966.1"/>
    <property type="molecule type" value="Genomic_DNA"/>
</dbReference>
<keyword evidence="7" id="KW-1185">Reference proteome</keyword>
<dbReference type="Proteomes" id="UP001188597">
    <property type="component" value="Unassembled WGS sequence"/>
</dbReference>
<dbReference type="SUPFAM" id="SSF54928">
    <property type="entry name" value="RNA-binding domain, RBD"/>
    <property type="match status" value="1"/>
</dbReference>
<proteinExistence type="predicted"/>
<dbReference type="PANTHER" id="PTHR10693">
    <property type="entry name" value="RAS GTPASE-ACTIVATING PROTEIN-BINDING PROTEIN"/>
    <property type="match status" value="1"/>
</dbReference>
<dbReference type="GO" id="GO:0005829">
    <property type="term" value="C:cytosol"/>
    <property type="evidence" value="ECO:0007669"/>
    <property type="project" value="TreeGrafter"/>
</dbReference>
<dbReference type="InterPro" id="IPR032710">
    <property type="entry name" value="NTF2-like_dom_sf"/>
</dbReference>
<evidence type="ECO:0000256" key="3">
    <source>
        <dbReference type="SAM" id="MobiDB-lite"/>
    </source>
</evidence>
<dbReference type="InterPro" id="IPR039539">
    <property type="entry name" value="Ras_GTPase_bind_prot"/>
</dbReference>
<dbReference type="Gene3D" id="3.30.70.330">
    <property type="match status" value="1"/>
</dbReference>
<dbReference type="InterPro" id="IPR002075">
    <property type="entry name" value="NTF2_dom"/>
</dbReference>
<feature type="compositionally biased region" description="Polar residues" evidence="3">
    <location>
        <begin position="292"/>
        <end position="303"/>
    </location>
</feature>
<dbReference type="InterPro" id="IPR018222">
    <property type="entry name" value="Nuclear_transport_factor_2_euk"/>
</dbReference>
<feature type="compositionally biased region" description="Low complexity" evidence="3">
    <location>
        <begin position="312"/>
        <end position="323"/>
    </location>
</feature>
<organism evidence="6 7">
    <name type="scientific">Escallonia herrerae</name>
    <dbReference type="NCBI Taxonomy" id="1293975"/>
    <lineage>
        <taxon>Eukaryota</taxon>
        <taxon>Viridiplantae</taxon>
        <taxon>Streptophyta</taxon>
        <taxon>Embryophyta</taxon>
        <taxon>Tracheophyta</taxon>
        <taxon>Spermatophyta</taxon>
        <taxon>Magnoliopsida</taxon>
        <taxon>eudicotyledons</taxon>
        <taxon>Gunneridae</taxon>
        <taxon>Pentapetalae</taxon>
        <taxon>asterids</taxon>
        <taxon>campanulids</taxon>
        <taxon>Escalloniales</taxon>
        <taxon>Escalloniaceae</taxon>
        <taxon>Escallonia</taxon>
    </lineage>
</organism>
<dbReference type="CDD" id="cd00590">
    <property type="entry name" value="RRM_SF"/>
    <property type="match status" value="1"/>
</dbReference>
<dbReference type="FunFam" id="3.10.450.50:FF:000003">
    <property type="entry name" value="Nuclear transport factor 2 family protein"/>
    <property type="match status" value="1"/>
</dbReference>
<evidence type="ECO:0000313" key="7">
    <source>
        <dbReference type="Proteomes" id="UP001188597"/>
    </source>
</evidence>
<evidence type="ECO:0000259" key="5">
    <source>
        <dbReference type="PROSITE" id="PS50177"/>
    </source>
</evidence>
<dbReference type="SUPFAM" id="SSF54427">
    <property type="entry name" value="NTF2-like"/>
    <property type="match status" value="1"/>
</dbReference>
<evidence type="ECO:0000313" key="6">
    <source>
        <dbReference type="EMBL" id="KAK3037966.1"/>
    </source>
</evidence>
<feature type="domain" description="RRM" evidence="4">
    <location>
        <begin position="341"/>
        <end position="418"/>
    </location>
</feature>
<accession>A0AA89BNG7</accession>
<keyword evidence="1 2" id="KW-0694">RNA-binding</keyword>
<sequence length="510" mass="54803">MVLESGILVMAYDAVRCLNLGFCYPSHSLFKLNIMQMAMHAATPAAALPSAQVVGNAFVEQYYRILHQSPELVYKFYQDSSVLSRPESDGTMTSVSTMDAINRKIQALEYKNYKAEIKTADAQESYQAGVIVLVTGCLTGKDNVRRKFSQTFFLAPQEKGYFVLNDVFRYVEEGEILEPSSASVNGVIDSAPTAPLASEPEPTDVPVDPAFDPATSFEEEDLHNGAEVCDPSDNEEGSVLEEEIVDEPPTNSTVYEVSMVDNADPSATQEEKKSYASIVKVTKMSLASASVHVPTSSLRQTPANADKQMLVSSKPSPEPEAAPTGESAPESSNAHEEVEGHSIYVRNLPLNATGAQLEEEFKGFGAIKPGGVQVRSSKQQGYCFGFVEFELVESMQKAIEASPVTIGGRQAVVEEKRTTTRGKLNSLEAVEEGGILLEGGVGLGMITSGVVVTLVAGAMAGMNSEIKVSSQAGPRTLVAVVVRAINELTKMETGDLVVKGGHIRCQDLPR</sequence>
<dbReference type="InterPro" id="IPR000504">
    <property type="entry name" value="RRM_dom"/>
</dbReference>
<name>A0AA89BNG7_9ASTE</name>
<protein>
    <submittedName>
        <fullName evidence="6">Uncharacterized protein</fullName>
    </submittedName>
</protein>
<evidence type="ECO:0000259" key="4">
    <source>
        <dbReference type="PROSITE" id="PS50102"/>
    </source>
</evidence>
<feature type="domain" description="NTF2" evidence="5">
    <location>
        <begin position="54"/>
        <end position="170"/>
    </location>
</feature>
<dbReference type="Pfam" id="PF00076">
    <property type="entry name" value="RRM_1"/>
    <property type="match status" value="1"/>
</dbReference>
<comment type="caution">
    <text evidence="6">The sequence shown here is derived from an EMBL/GenBank/DDBJ whole genome shotgun (WGS) entry which is preliminary data.</text>
</comment>
<dbReference type="GO" id="GO:0003729">
    <property type="term" value="F:mRNA binding"/>
    <property type="evidence" value="ECO:0007669"/>
    <property type="project" value="TreeGrafter"/>
</dbReference>
<dbReference type="SMART" id="SM00360">
    <property type="entry name" value="RRM"/>
    <property type="match status" value="1"/>
</dbReference>
<dbReference type="PROSITE" id="PS50102">
    <property type="entry name" value="RRM"/>
    <property type="match status" value="1"/>
</dbReference>
<evidence type="ECO:0000256" key="2">
    <source>
        <dbReference type="PROSITE-ProRule" id="PRU00176"/>
    </source>
</evidence>
<dbReference type="PANTHER" id="PTHR10693:SF75">
    <property type="entry name" value="NUCLEAR TRANSPORT FACTOR 2"/>
    <property type="match status" value="1"/>
</dbReference>
<dbReference type="InterPro" id="IPR012677">
    <property type="entry name" value="Nucleotide-bd_a/b_plait_sf"/>
</dbReference>
<gene>
    <name evidence="6" type="ORF">RJ639_030671</name>
</gene>
<dbReference type="Gene3D" id="3.10.450.50">
    <property type="match status" value="1"/>
</dbReference>
<dbReference type="CDD" id="cd00780">
    <property type="entry name" value="NTF2"/>
    <property type="match status" value="1"/>
</dbReference>
<feature type="region of interest" description="Disordered" evidence="3">
    <location>
        <begin position="292"/>
        <end position="339"/>
    </location>
</feature>
<dbReference type="GO" id="GO:1990904">
    <property type="term" value="C:ribonucleoprotein complex"/>
    <property type="evidence" value="ECO:0007669"/>
    <property type="project" value="TreeGrafter"/>
</dbReference>
<dbReference type="Pfam" id="PF02136">
    <property type="entry name" value="NTF2"/>
    <property type="match status" value="1"/>
</dbReference>
<evidence type="ECO:0000256" key="1">
    <source>
        <dbReference type="ARBA" id="ARBA00022884"/>
    </source>
</evidence>
<dbReference type="PROSITE" id="PS50177">
    <property type="entry name" value="NTF2_DOMAIN"/>
    <property type="match status" value="1"/>
</dbReference>